<evidence type="ECO:0000313" key="1">
    <source>
        <dbReference type="EMBL" id="ARW19084.1"/>
    </source>
</evidence>
<name>A0A1Y0VNM7_PEDPE</name>
<dbReference type="EMBL" id="CP118739">
    <property type="protein sequence ID" value="WEA56752.1"/>
    <property type="molecule type" value="Genomic_DNA"/>
</dbReference>
<dbReference type="AlphaFoldDB" id="A0A1Y0VNM7"/>
<sequence length="79" mass="9227">MSIQPKDMSIEKETYCEMFGFEPSCVNDDIVRSFFTRHATEHLEQLKAGYLQMADINSEITHDFSSCEADCEKHVLERY</sequence>
<reference evidence="2 4" key="2">
    <citation type="submission" date="2023-02" db="EMBL/GenBank/DDBJ databases">
        <title>Comparative genomics and fermentation flavor characterization of five lactic acid bacteria reveal flavor biosynthesis metabolic pathways in fermented muskmelon puree.</title>
        <authorList>
            <person name="Yuan L."/>
            <person name="Li M."/>
            <person name="Xu X."/>
            <person name="Lao F."/>
            <person name="Wu J."/>
        </authorList>
    </citation>
    <scope>NUCLEOTIDE SEQUENCE [LARGE SCALE GENOMIC DNA]</scope>
    <source>
        <strain evidence="2 4">Ca-4</strain>
    </source>
</reference>
<dbReference type="RefSeq" id="WP_029258131.1">
    <property type="nucleotide sequence ID" value="NZ_BJZY01000001.1"/>
</dbReference>
<protein>
    <recommendedName>
        <fullName evidence="5">Antitoxin</fullName>
    </recommendedName>
</protein>
<evidence type="ECO:0008006" key="5">
    <source>
        <dbReference type="Google" id="ProtNLM"/>
    </source>
</evidence>
<evidence type="ECO:0000313" key="3">
    <source>
        <dbReference type="Proteomes" id="UP000196118"/>
    </source>
</evidence>
<dbReference type="Proteomes" id="UP001214131">
    <property type="component" value="Chromosome"/>
</dbReference>
<dbReference type="Proteomes" id="UP000196118">
    <property type="component" value="Chromosome"/>
</dbReference>
<dbReference type="Gene3D" id="1.10.1220.10">
    <property type="entry name" value="Met repressor-like"/>
    <property type="match status" value="1"/>
</dbReference>
<gene>
    <name evidence="2" type="ORF">PWB86_05990</name>
    <name evidence="1" type="ORF">S100892_00479</name>
</gene>
<proteinExistence type="predicted"/>
<dbReference type="InterPro" id="IPR013321">
    <property type="entry name" value="Arc_rbn_hlx_hlx"/>
</dbReference>
<reference evidence="1 3" key="1">
    <citation type="submission" date="2017-05" db="EMBL/GenBank/DDBJ databases">
        <title>Genome sequence of Pediococcus pentosaceus strain SRCM100892.</title>
        <authorList>
            <person name="Cho S.H."/>
        </authorList>
    </citation>
    <scope>NUCLEOTIDE SEQUENCE [LARGE SCALE GENOMIC DNA]</scope>
    <source>
        <strain evidence="1 3">SRCM100892</strain>
    </source>
</reference>
<organism evidence="1 3">
    <name type="scientific">Pediococcus pentosaceus</name>
    <dbReference type="NCBI Taxonomy" id="1255"/>
    <lineage>
        <taxon>Bacteria</taxon>
        <taxon>Bacillati</taxon>
        <taxon>Bacillota</taxon>
        <taxon>Bacilli</taxon>
        <taxon>Lactobacillales</taxon>
        <taxon>Lactobacillaceae</taxon>
        <taxon>Pediococcus</taxon>
    </lineage>
</organism>
<evidence type="ECO:0000313" key="2">
    <source>
        <dbReference type="EMBL" id="WEA56752.1"/>
    </source>
</evidence>
<accession>A0A1Y0VNM7</accession>
<dbReference type="EMBL" id="CP021474">
    <property type="protein sequence ID" value="ARW19084.1"/>
    <property type="molecule type" value="Genomic_DNA"/>
</dbReference>
<evidence type="ECO:0000313" key="4">
    <source>
        <dbReference type="Proteomes" id="UP001214131"/>
    </source>
</evidence>
<dbReference type="GO" id="GO:0006355">
    <property type="term" value="P:regulation of DNA-templated transcription"/>
    <property type="evidence" value="ECO:0007669"/>
    <property type="project" value="InterPro"/>
</dbReference>